<dbReference type="KEGG" id="tsr:106550064"/>
<dbReference type="RefSeq" id="XP_013923323.1">
    <property type="nucleotide sequence ID" value="XM_014067848.1"/>
</dbReference>
<name>A0A6I9YGC6_9SAUR</name>
<feature type="compositionally biased region" description="Basic residues" evidence="1">
    <location>
        <begin position="67"/>
        <end position="77"/>
    </location>
</feature>
<organism evidence="2 3">
    <name type="scientific">Thamnophis sirtalis</name>
    <dbReference type="NCBI Taxonomy" id="35019"/>
    <lineage>
        <taxon>Eukaryota</taxon>
        <taxon>Metazoa</taxon>
        <taxon>Chordata</taxon>
        <taxon>Craniata</taxon>
        <taxon>Vertebrata</taxon>
        <taxon>Euteleostomi</taxon>
        <taxon>Lepidosauria</taxon>
        <taxon>Squamata</taxon>
        <taxon>Bifurcata</taxon>
        <taxon>Unidentata</taxon>
        <taxon>Episquamata</taxon>
        <taxon>Toxicofera</taxon>
        <taxon>Serpentes</taxon>
        <taxon>Colubroidea</taxon>
        <taxon>Colubridae</taxon>
        <taxon>Natricinae</taxon>
        <taxon>Thamnophis</taxon>
    </lineage>
</organism>
<dbReference type="OrthoDB" id="8919538at2759"/>
<evidence type="ECO:0000313" key="2">
    <source>
        <dbReference type="Proteomes" id="UP000504617"/>
    </source>
</evidence>
<keyword evidence="2" id="KW-1185">Reference proteome</keyword>
<sequence length="161" mass="18113">MASDEGLLINISTSPLPRPHRRPPAGQRPPNPQWGRGKKAMKRTLEGAQEASPVKKQRASLVPQAKKPWKKTKRHNKGTGPPRSSPEKLSSETREDDFNKRPFVKTSSLFKNNPEIPDIQRTAVKQVQEEIFTSDSFDQLDLHPHLTSTITSSLKLSSMTR</sequence>
<reference evidence="3" key="1">
    <citation type="submission" date="2025-08" db="UniProtKB">
        <authorList>
            <consortium name="RefSeq"/>
        </authorList>
    </citation>
    <scope>IDENTIFICATION</scope>
    <source>
        <tissue evidence="3">Skeletal muscle</tissue>
    </source>
</reference>
<feature type="region of interest" description="Disordered" evidence="1">
    <location>
        <begin position="1"/>
        <end position="117"/>
    </location>
</feature>
<dbReference type="GO" id="GO:0004386">
    <property type="term" value="F:helicase activity"/>
    <property type="evidence" value="ECO:0007669"/>
    <property type="project" value="UniProtKB-KW"/>
</dbReference>
<keyword evidence="3" id="KW-0378">Hydrolase</keyword>
<dbReference type="GeneID" id="106550064"/>
<keyword evidence="3" id="KW-0347">Helicase</keyword>
<keyword evidence="3" id="KW-0067">ATP-binding</keyword>
<gene>
    <name evidence="3" type="primary">DDX31</name>
</gene>
<dbReference type="AlphaFoldDB" id="A0A6I9YGC6"/>
<dbReference type="CTD" id="64794"/>
<accession>A0A6I9YGC6</accession>
<evidence type="ECO:0000256" key="1">
    <source>
        <dbReference type="SAM" id="MobiDB-lite"/>
    </source>
</evidence>
<feature type="compositionally biased region" description="Basic and acidic residues" evidence="1">
    <location>
        <begin position="85"/>
        <end position="100"/>
    </location>
</feature>
<proteinExistence type="predicted"/>
<evidence type="ECO:0000313" key="3">
    <source>
        <dbReference type="RefSeq" id="XP_013923323.1"/>
    </source>
</evidence>
<protein>
    <submittedName>
        <fullName evidence="3">Probable ATP-dependent RNA helicase DDX31</fullName>
    </submittedName>
</protein>
<dbReference type="Proteomes" id="UP000504617">
    <property type="component" value="Unplaced"/>
</dbReference>
<keyword evidence="3" id="KW-0547">Nucleotide-binding</keyword>